<keyword evidence="2" id="KW-1185">Reference proteome</keyword>
<organism evidence="1 2">
    <name type="scientific">Streptomyces aquilus</name>
    <dbReference type="NCBI Taxonomy" id="2548456"/>
    <lineage>
        <taxon>Bacteria</taxon>
        <taxon>Bacillati</taxon>
        <taxon>Actinomycetota</taxon>
        <taxon>Actinomycetes</taxon>
        <taxon>Kitasatosporales</taxon>
        <taxon>Streptomycetaceae</taxon>
        <taxon>Streptomyces</taxon>
    </lineage>
</organism>
<name>A0A3Q9C3F2_9ACTN</name>
<evidence type="ECO:0000313" key="2">
    <source>
        <dbReference type="Proteomes" id="UP000280197"/>
    </source>
</evidence>
<gene>
    <name evidence="1" type="ORF">EJC51_36060</name>
</gene>
<dbReference type="EMBL" id="CP034463">
    <property type="protein sequence ID" value="AZP21017.1"/>
    <property type="molecule type" value="Genomic_DNA"/>
</dbReference>
<dbReference type="AlphaFoldDB" id="A0A3Q9C3F2"/>
<dbReference type="RefSeq" id="WP_126274879.1">
    <property type="nucleotide sequence ID" value="NZ_CP034463.1"/>
</dbReference>
<evidence type="ECO:0000313" key="1">
    <source>
        <dbReference type="EMBL" id="AZP21017.1"/>
    </source>
</evidence>
<proteinExistence type="predicted"/>
<accession>A0A3Q9C3F2</accession>
<protein>
    <submittedName>
        <fullName evidence="1">Uncharacterized protein</fullName>
    </submittedName>
</protein>
<sequence length="177" mass="18876">MVHALPVFRNINRRAAAIGLAVVTCAGVTTFATGSQAHAVTVIYSSSPCISRDSRGFDPDCEADLFINYNSSPQSGVLPAPGAIADMYGDIYDFSAGLDGNGQYVFVFSTAGSRPGAGQQIKNNAASADPCGVNSYRIYYNSGYSGHSQYFGSDRYCDGDFNFDSTLKNEDASEHWS</sequence>
<dbReference type="KEGG" id="saqu:EJC51_36060"/>
<dbReference type="Proteomes" id="UP000280197">
    <property type="component" value="Chromosome"/>
</dbReference>
<reference evidence="1 2" key="1">
    <citation type="submission" date="2018-12" db="EMBL/GenBank/DDBJ databases">
        <authorList>
            <person name="Li K."/>
        </authorList>
    </citation>
    <scope>NUCLEOTIDE SEQUENCE [LARGE SCALE GENOMIC DNA]</scope>
    <source>
        <strain evidence="2">CR22</strain>
    </source>
</reference>